<dbReference type="RefSeq" id="WP_266123870.1">
    <property type="nucleotide sequence ID" value="NZ_JAJHNU010000005.1"/>
</dbReference>
<name>A0ABT8EMS4_9BURK</name>
<dbReference type="SMART" id="SM00895">
    <property type="entry name" value="FCD"/>
    <property type="match status" value="1"/>
</dbReference>
<dbReference type="InterPro" id="IPR036388">
    <property type="entry name" value="WH-like_DNA-bd_sf"/>
</dbReference>
<dbReference type="EMBL" id="JAJHNU010000005">
    <property type="protein sequence ID" value="MDN4122601.1"/>
    <property type="molecule type" value="Genomic_DNA"/>
</dbReference>
<reference evidence="5" key="1">
    <citation type="submission" date="2021-11" db="EMBL/GenBank/DDBJ databases">
        <title>Draft genome sequence of Alcaligenes endophyticus type strain CCUG 75668T.</title>
        <authorList>
            <person name="Salva-Serra F."/>
            <person name="Duran R.E."/>
            <person name="Seeger M."/>
            <person name="Moore E.R.B."/>
            <person name="Jaen-Luchoro D."/>
        </authorList>
    </citation>
    <scope>NUCLEOTIDE SEQUENCE</scope>
    <source>
        <strain evidence="5">CCUG 75668</strain>
    </source>
</reference>
<dbReference type="Pfam" id="PF07729">
    <property type="entry name" value="FCD"/>
    <property type="match status" value="1"/>
</dbReference>
<protein>
    <submittedName>
        <fullName evidence="5">GntR family transcriptional regulator</fullName>
    </submittedName>
</protein>
<dbReference type="InterPro" id="IPR011711">
    <property type="entry name" value="GntR_C"/>
</dbReference>
<dbReference type="InterPro" id="IPR000524">
    <property type="entry name" value="Tscrpt_reg_HTH_GntR"/>
</dbReference>
<dbReference type="Pfam" id="PF00392">
    <property type="entry name" value="GntR"/>
    <property type="match status" value="1"/>
</dbReference>
<dbReference type="SMART" id="SM00345">
    <property type="entry name" value="HTH_GNTR"/>
    <property type="match status" value="1"/>
</dbReference>
<keyword evidence="6" id="KW-1185">Reference proteome</keyword>
<proteinExistence type="predicted"/>
<accession>A0ABT8EMS4</accession>
<sequence length="215" mass="23862">MSRSVPPSRAAETAYQAIEQLIATLKLEPGQAIVDSDLVELTGLGRTPIREALMRMVAMGLIEQQPRRGLRVSEIRVAEHLTLIETRRVLERLIVQGAARWASPAQRSSLLTHAQAMVAAADAKDIDAYMLADHHLDELMHVACRNTFAVQAVIPMIVQCRRFWYAFQYEGDLEAGAQAHLTLAEGIQDGNPEMALRGAEALMEYLSAFTRKVIE</sequence>
<dbReference type="SUPFAM" id="SSF46785">
    <property type="entry name" value="Winged helix' DNA-binding domain"/>
    <property type="match status" value="1"/>
</dbReference>
<evidence type="ECO:0000256" key="1">
    <source>
        <dbReference type="ARBA" id="ARBA00023015"/>
    </source>
</evidence>
<dbReference type="Gene3D" id="1.10.10.10">
    <property type="entry name" value="Winged helix-like DNA-binding domain superfamily/Winged helix DNA-binding domain"/>
    <property type="match status" value="1"/>
</dbReference>
<dbReference type="PANTHER" id="PTHR43537:SF45">
    <property type="entry name" value="GNTR FAMILY REGULATORY PROTEIN"/>
    <property type="match status" value="1"/>
</dbReference>
<dbReference type="Proteomes" id="UP001168613">
    <property type="component" value="Unassembled WGS sequence"/>
</dbReference>
<organism evidence="5 6">
    <name type="scientific">Alcaligenes endophyticus</name>
    <dbReference type="NCBI Taxonomy" id="1929088"/>
    <lineage>
        <taxon>Bacteria</taxon>
        <taxon>Pseudomonadati</taxon>
        <taxon>Pseudomonadota</taxon>
        <taxon>Betaproteobacteria</taxon>
        <taxon>Burkholderiales</taxon>
        <taxon>Alcaligenaceae</taxon>
        <taxon>Alcaligenes</taxon>
    </lineage>
</organism>
<keyword evidence="2" id="KW-0238">DNA-binding</keyword>
<evidence type="ECO:0000259" key="4">
    <source>
        <dbReference type="PROSITE" id="PS50949"/>
    </source>
</evidence>
<dbReference type="PROSITE" id="PS50949">
    <property type="entry name" value="HTH_GNTR"/>
    <property type="match status" value="1"/>
</dbReference>
<gene>
    <name evidence="5" type="ORF">LMS43_15005</name>
</gene>
<evidence type="ECO:0000256" key="3">
    <source>
        <dbReference type="ARBA" id="ARBA00023163"/>
    </source>
</evidence>
<keyword evidence="3" id="KW-0804">Transcription</keyword>
<evidence type="ECO:0000256" key="2">
    <source>
        <dbReference type="ARBA" id="ARBA00023125"/>
    </source>
</evidence>
<dbReference type="SUPFAM" id="SSF48008">
    <property type="entry name" value="GntR ligand-binding domain-like"/>
    <property type="match status" value="1"/>
</dbReference>
<evidence type="ECO:0000313" key="6">
    <source>
        <dbReference type="Proteomes" id="UP001168613"/>
    </source>
</evidence>
<comment type="caution">
    <text evidence="5">The sequence shown here is derived from an EMBL/GenBank/DDBJ whole genome shotgun (WGS) entry which is preliminary data.</text>
</comment>
<evidence type="ECO:0000313" key="5">
    <source>
        <dbReference type="EMBL" id="MDN4122601.1"/>
    </source>
</evidence>
<dbReference type="PANTHER" id="PTHR43537">
    <property type="entry name" value="TRANSCRIPTIONAL REGULATOR, GNTR FAMILY"/>
    <property type="match status" value="1"/>
</dbReference>
<dbReference type="InterPro" id="IPR036390">
    <property type="entry name" value="WH_DNA-bd_sf"/>
</dbReference>
<dbReference type="InterPro" id="IPR008920">
    <property type="entry name" value="TF_FadR/GntR_C"/>
</dbReference>
<dbReference type="Gene3D" id="1.20.120.530">
    <property type="entry name" value="GntR ligand-binding domain-like"/>
    <property type="match status" value="1"/>
</dbReference>
<keyword evidence="1" id="KW-0805">Transcription regulation</keyword>
<feature type="domain" description="HTH gntR-type" evidence="4">
    <location>
        <begin position="8"/>
        <end position="75"/>
    </location>
</feature>